<evidence type="ECO:0000313" key="2">
    <source>
        <dbReference type="Proteomes" id="UP000054166"/>
    </source>
</evidence>
<name>A0A0C3BF95_PILCF</name>
<protein>
    <submittedName>
        <fullName evidence="1">Uncharacterized protein</fullName>
    </submittedName>
</protein>
<sequence>MALKIYDVRLVLLMWHEITLCGAGLLQGFETFPLYLKDMPVSRTRTEIALKTSGMYEWRRVQG</sequence>
<reference evidence="1 2" key="1">
    <citation type="submission" date="2014-04" db="EMBL/GenBank/DDBJ databases">
        <authorList>
            <consortium name="DOE Joint Genome Institute"/>
            <person name="Kuo A."/>
            <person name="Tarkka M."/>
            <person name="Buscot F."/>
            <person name="Kohler A."/>
            <person name="Nagy L.G."/>
            <person name="Floudas D."/>
            <person name="Copeland A."/>
            <person name="Barry K.W."/>
            <person name="Cichocki N."/>
            <person name="Veneault-Fourrey C."/>
            <person name="LaButti K."/>
            <person name="Lindquist E.A."/>
            <person name="Lipzen A."/>
            <person name="Lundell T."/>
            <person name="Morin E."/>
            <person name="Murat C."/>
            <person name="Sun H."/>
            <person name="Tunlid A."/>
            <person name="Henrissat B."/>
            <person name="Grigoriev I.V."/>
            <person name="Hibbett D.S."/>
            <person name="Martin F."/>
            <person name="Nordberg H.P."/>
            <person name="Cantor M.N."/>
            <person name="Hua S.X."/>
        </authorList>
    </citation>
    <scope>NUCLEOTIDE SEQUENCE [LARGE SCALE GENOMIC DNA]</scope>
    <source>
        <strain evidence="1 2">F 1598</strain>
    </source>
</reference>
<dbReference type="HOGENOM" id="CLU_2886652_0_0_1"/>
<dbReference type="InParanoid" id="A0A0C3BF95"/>
<proteinExistence type="predicted"/>
<keyword evidence="2" id="KW-1185">Reference proteome</keyword>
<reference evidence="2" key="2">
    <citation type="submission" date="2015-01" db="EMBL/GenBank/DDBJ databases">
        <title>Evolutionary Origins and Diversification of the Mycorrhizal Mutualists.</title>
        <authorList>
            <consortium name="DOE Joint Genome Institute"/>
            <consortium name="Mycorrhizal Genomics Consortium"/>
            <person name="Kohler A."/>
            <person name="Kuo A."/>
            <person name="Nagy L.G."/>
            <person name="Floudas D."/>
            <person name="Copeland A."/>
            <person name="Barry K.W."/>
            <person name="Cichocki N."/>
            <person name="Veneault-Fourrey C."/>
            <person name="LaButti K."/>
            <person name="Lindquist E.A."/>
            <person name="Lipzen A."/>
            <person name="Lundell T."/>
            <person name="Morin E."/>
            <person name="Murat C."/>
            <person name="Riley R."/>
            <person name="Ohm R."/>
            <person name="Sun H."/>
            <person name="Tunlid A."/>
            <person name="Henrissat B."/>
            <person name="Grigoriev I.V."/>
            <person name="Hibbett D.S."/>
            <person name="Martin F."/>
        </authorList>
    </citation>
    <scope>NUCLEOTIDE SEQUENCE [LARGE SCALE GENOMIC DNA]</scope>
    <source>
        <strain evidence="2">F 1598</strain>
    </source>
</reference>
<organism evidence="1 2">
    <name type="scientific">Piloderma croceum (strain F 1598)</name>
    <dbReference type="NCBI Taxonomy" id="765440"/>
    <lineage>
        <taxon>Eukaryota</taxon>
        <taxon>Fungi</taxon>
        <taxon>Dikarya</taxon>
        <taxon>Basidiomycota</taxon>
        <taxon>Agaricomycotina</taxon>
        <taxon>Agaricomycetes</taxon>
        <taxon>Agaricomycetidae</taxon>
        <taxon>Atheliales</taxon>
        <taxon>Atheliaceae</taxon>
        <taxon>Piloderma</taxon>
    </lineage>
</organism>
<evidence type="ECO:0000313" key="1">
    <source>
        <dbReference type="EMBL" id="KIM75997.1"/>
    </source>
</evidence>
<accession>A0A0C3BF95</accession>
<dbReference type="Proteomes" id="UP000054166">
    <property type="component" value="Unassembled WGS sequence"/>
</dbReference>
<dbReference type="AlphaFoldDB" id="A0A0C3BF95"/>
<gene>
    <name evidence="1" type="ORF">PILCRDRAFT_826849</name>
</gene>
<dbReference type="EMBL" id="KN833040">
    <property type="protein sequence ID" value="KIM75997.1"/>
    <property type="molecule type" value="Genomic_DNA"/>
</dbReference>